<dbReference type="GO" id="GO:0005886">
    <property type="term" value="C:plasma membrane"/>
    <property type="evidence" value="ECO:0007669"/>
    <property type="project" value="TreeGrafter"/>
</dbReference>
<accession>A0A5C6M4G0</accession>
<dbReference type="EMBL" id="SRHE01000831">
    <property type="protein sequence ID" value="TWW08124.1"/>
    <property type="molecule type" value="Genomic_DNA"/>
</dbReference>
<reference evidence="2 3" key="1">
    <citation type="submission" date="2019-08" db="EMBL/GenBank/DDBJ databases">
        <title>100 year-old enigma solved: identification of Planctomyces bekefii, the type genus and species of the phylum Planctomycetes.</title>
        <authorList>
            <person name="Svetlana D.N."/>
            <person name="Overmann J."/>
        </authorList>
    </citation>
    <scope>NUCLEOTIDE SEQUENCE [LARGE SCALE GENOMIC DNA]</scope>
    <source>
        <strain evidence="2">Phe10_nw2017</strain>
    </source>
</reference>
<dbReference type="Proteomes" id="UP000321083">
    <property type="component" value="Unassembled WGS sequence"/>
</dbReference>
<dbReference type="PIRSF" id="PIRSF016789">
    <property type="entry name" value="DUF454"/>
    <property type="match status" value="1"/>
</dbReference>
<sequence>MLVLGWLALGVGILGIFLPLLPTTPFVLLAAFLFSRGSKRCHDWLLSHRTFGPLIQDWERGGVIRLTAKVWSTAMIVPLFSYTLLFVQVATWVKGVVVLVGAAVLTFIWTRPSGLVRSHDKAA</sequence>
<dbReference type="AlphaFoldDB" id="A0A5C6M4G0"/>
<dbReference type="PANTHER" id="PTHR35813:SF1">
    <property type="entry name" value="INNER MEMBRANE PROTEIN YBAN"/>
    <property type="match status" value="1"/>
</dbReference>
<gene>
    <name evidence="2" type="ORF">E3A20_27470</name>
</gene>
<evidence type="ECO:0000313" key="2">
    <source>
        <dbReference type="EMBL" id="TWW08124.1"/>
    </source>
</evidence>
<reference evidence="2 3" key="2">
    <citation type="submission" date="2019-08" db="EMBL/GenBank/DDBJ databases">
        <authorList>
            <person name="Henke P."/>
        </authorList>
    </citation>
    <scope>NUCLEOTIDE SEQUENCE [LARGE SCALE GENOMIC DNA]</scope>
    <source>
        <strain evidence="2">Phe10_nw2017</strain>
    </source>
</reference>
<organism evidence="2 3">
    <name type="scientific">Planctomyces bekefii</name>
    <dbReference type="NCBI Taxonomy" id="1653850"/>
    <lineage>
        <taxon>Bacteria</taxon>
        <taxon>Pseudomonadati</taxon>
        <taxon>Planctomycetota</taxon>
        <taxon>Planctomycetia</taxon>
        <taxon>Planctomycetales</taxon>
        <taxon>Planctomycetaceae</taxon>
        <taxon>Planctomyces</taxon>
    </lineage>
</organism>
<protein>
    <recommendedName>
        <fullName evidence="4">Inner membrane protein YbaN</fullName>
    </recommendedName>
</protein>
<feature type="transmembrane region" description="Helical" evidence="1">
    <location>
        <begin position="66"/>
        <end position="85"/>
    </location>
</feature>
<feature type="transmembrane region" description="Helical" evidence="1">
    <location>
        <begin position="91"/>
        <end position="109"/>
    </location>
</feature>
<evidence type="ECO:0000313" key="3">
    <source>
        <dbReference type="Proteomes" id="UP000321083"/>
    </source>
</evidence>
<dbReference type="PANTHER" id="PTHR35813">
    <property type="entry name" value="INNER MEMBRANE PROTEIN YBAN"/>
    <property type="match status" value="1"/>
</dbReference>
<proteinExistence type="predicted"/>
<name>A0A5C6M4G0_9PLAN</name>
<comment type="caution">
    <text evidence="2">The sequence shown here is derived from an EMBL/GenBank/DDBJ whole genome shotgun (WGS) entry which is preliminary data.</text>
</comment>
<evidence type="ECO:0000256" key="1">
    <source>
        <dbReference type="SAM" id="Phobius"/>
    </source>
</evidence>
<feature type="transmembrane region" description="Helical" evidence="1">
    <location>
        <begin position="6"/>
        <end position="34"/>
    </location>
</feature>
<evidence type="ECO:0008006" key="4">
    <source>
        <dbReference type="Google" id="ProtNLM"/>
    </source>
</evidence>
<keyword evidence="1" id="KW-0472">Membrane</keyword>
<keyword evidence="1" id="KW-0812">Transmembrane</keyword>
<dbReference type="InterPro" id="IPR007401">
    <property type="entry name" value="DUF454"/>
</dbReference>
<keyword evidence="1" id="KW-1133">Transmembrane helix</keyword>
<keyword evidence="3" id="KW-1185">Reference proteome</keyword>
<dbReference type="Pfam" id="PF04304">
    <property type="entry name" value="DUF454"/>
    <property type="match status" value="1"/>
</dbReference>